<evidence type="ECO:0000313" key="3">
    <source>
        <dbReference type="Proteomes" id="UP000828390"/>
    </source>
</evidence>
<proteinExistence type="predicted"/>
<organism evidence="2 3">
    <name type="scientific">Dreissena polymorpha</name>
    <name type="common">Zebra mussel</name>
    <name type="synonym">Mytilus polymorpha</name>
    <dbReference type="NCBI Taxonomy" id="45954"/>
    <lineage>
        <taxon>Eukaryota</taxon>
        <taxon>Metazoa</taxon>
        <taxon>Spiralia</taxon>
        <taxon>Lophotrochozoa</taxon>
        <taxon>Mollusca</taxon>
        <taxon>Bivalvia</taxon>
        <taxon>Autobranchia</taxon>
        <taxon>Heteroconchia</taxon>
        <taxon>Euheterodonta</taxon>
        <taxon>Imparidentia</taxon>
        <taxon>Neoheterodontei</taxon>
        <taxon>Myida</taxon>
        <taxon>Dreissenoidea</taxon>
        <taxon>Dreissenidae</taxon>
        <taxon>Dreissena</taxon>
    </lineage>
</organism>
<evidence type="ECO:0000313" key="2">
    <source>
        <dbReference type="EMBL" id="KAH3727896.1"/>
    </source>
</evidence>
<feature type="region of interest" description="Disordered" evidence="1">
    <location>
        <begin position="1"/>
        <end position="20"/>
    </location>
</feature>
<reference evidence="2" key="2">
    <citation type="submission" date="2020-11" db="EMBL/GenBank/DDBJ databases">
        <authorList>
            <person name="McCartney M.A."/>
            <person name="Auch B."/>
            <person name="Kono T."/>
            <person name="Mallez S."/>
            <person name="Becker A."/>
            <person name="Gohl D.M."/>
            <person name="Silverstein K.A.T."/>
            <person name="Koren S."/>
            <person name="Bechman K.B."/>
            <person name="Herman A."/>
            <person name="Abrahante J.E."/>
            <person name="Garbe J."/>
        </authorList>
    </citation>
    <scope>NUCLEOTIDE SEQUENCE</scope>
    <source>
        <strain evidence="2">Duluth1</strain>
        <tissue evidence="2">Whole animal</tissue>
    </source>
</reference>
<name>A0A9D4CPK0_DREPO</name>
<keyword evidence="3" id="KW-1185">Reference proteome</keyword>
<evidence type="ECO:0000256" key="1">
    <source>
        <dbReference type="SAM" id="MobiDB-lite"/>
    </source>
</evidence>
<gene>
    <name evidence="2" type="ORF">DPMN_053842</name>
</gene>
<dbReference type="EMBL" id="JAIWYP010000012">
    <property type="protein sequence ID" value="KAH3727896.1"/>
    <property type="molecule type" value="Genomic_DNA"/>
</dbReference>
<dbReference type="Proteomes" id="UP000828390">
    <property type="component" value="Unassembled WGS sequence"/>
</dbReference>
<reference evidence="2" key="1">
    <citation type="journal article" date="2019" name="bioRxiv">
        <title>The Genome of the Zebra Mussel, Dreissena polymorpha: A Resource for Invasive Species Research.</title>
        <authorList>
            <person name="McCartney M.A."/>
            <person name="Auch B."/>
            <person name="Kono T."/>
            <person name="Mallez S."/>
            <person name="Zhang Y."/>
            <person name="Obille A."/>
            <person name="Becker A."/>
            <person name="Abrahante J.E."/>
            <person name="Garbe J."/>
            <person name="Badalamenti J.P."/>
            <person name="Herman A."/>
            <person name="Mangelson H."/>
            <person name="Liachko I."/>
            <person name="Sullivan S."/>
            <person name="Sone E.D."/>
            <person name="Koren S."/>
            <person name="Silverstein K.A.T."/>
            <person name="Beckman K.B."/>
            <person name="Gohl D.M."/>
        </authorList>
    </citation>
    <scope>NUCLEOTIDE SEQUENCE</scope>
    <source>
        <strain evidence="2">Duluth1</strain>
        <tissue evidence="2">Whole animal</tissue>
    </source>
</reference>
<protein>
    <submittedName>
        <fullName evidence="2">Uncharacterized protein</fullName>
    </submittedName>
</protein>
<comment type="caution">
    <text evidence="2">The sequence shown here is derived from an EMBL/GenBank/DDBJ whole genome shotgun (WGS) entry which is preliminary data.</text>
</comment>
<dbReference type="AlphaFoldDB" id="A0A9D4CPK0"/>
<accession>A0A9D4CPK0</accession>
<sequence length="87" mass="9671">MFSSCPLSLHLESGNKDKTGKSSVEFLHVRIASGHILSSTGWWPRHSWRMCSAVLHKAIFGGHVVRCVPVCGGSVYFALYADYDQLF</sequence>